<feature type="region of interest" description="Disordered" evidence="1">
    <location>
        <begin position="1"/>
        <end position="23"/>
    </location>
</feature>
<organism evidence="2 3">
    <name type="scientific">Phycomyces blakesleeanus (strain ATCC 8743b / DSM 1359 / FGSC 10004 / NBRC 33097 / NRRL 1555)</name>
    <dbReference type="NCBI Taxonomy" id="763407"/>
    <lineage>
        <taxon>Eukaryota</taxon>
        <taxon>Fungi</taxon>
        <taxon>Fungi incertae sedis</taxon>
        <taxon>Mucoromycota</taxon>
        <taxon>Mucoromycotina</taxon>
        <taxon>Mucoromycetes</taxon>
        <taxon>Mucorales</taxon>
        <taxon>Phycomycetaceae</taxon>
        <taxon>Phycomyces</taxon>
    </lineage>
</organism>
<name>A0A162PZH2_PHYB8</name>
<dbReference type="Proteomes" id="UP000077315">
    <property type="component" value="Unassembled WGS sequence"/>
</dbReference>
<dbReference type="AlphaFoldDB" id="A0A162PZH2"/>
<dbReference type="EMBL" id="KV440974">
    <property type="protein sequence ID" value="OAD77437.1"/>
    <property type="molecule type" value="Genomic_DNA"/>
</dbReference>
<dbReference type="InParanoid" id="A0A162PZH2"/>
<keyword evidence="3" id="KW-1185">Reference proteome</keyword>
<dbReference type="RefSeq" id="XP_018295477.1">
    <property type="nucleotide sequence ID" value="XM_018430566.1"/>
</dbReference>
<reference evidence="3" key="1">
    <citation type="submission" date="2015-06" db="EMBL/GenBank/DDBJ databases">
        <title>Expansion of signal transduction pathways in fungi by whole-genome duplication.</title>
        <authorList>
            <consortium name="DOE Joint Genome Institute"/>
            <person name="Corrochano L.M."/>
            <person name="Kuo A."/>
            <person name="Marcet-Houben M."/>
            <person name="Polaino S."/>
            <person name="Salamov A."/>
            <person name="Villalobos J.M."/>
            <person name="Alvarez M.I."/>
            <person name="Avalos J."/>
            <person name="Benito E.P."/>
            <person name="Benoit I."/>
            <person name="Burger G."/>
            <person name="Camino L.P."/>
            <person name="Canovas D."/>
            <person name="Cerda-Olmedo E."/>
            <person name="Cheng J.-F."/>
            <person name="Dominguez A."/>
            <person name="Elias M."/>
            <person name="Eslava A.P."/>
            <person name="Glaser F."/>
            <person name="Grimwood J."/>
            <person name="Gutierrez G."/>
            <person name="Heitman J."/>
            <person name="Henrissat B."/>
            <person name="Iturriaga E.A."/>
            <person name="Lang B.F."/>
            <person name="Lavin J.L."/>
            <person name="Lee S."/>
            <person name="Li W."/>
            <person name="Lindquist E."/>
            <person name="Lopez-Garcia S."/>
            <person name="Luque E.M."/>
            <person name="Marcos A.T."/>
            <person name="Martin J."/>
            <person name="McCluskey K."/>
            <person name="Medina H.R."/>
            <person name="Miralles-Duran A."/>
            <person name="Miyazaki A."/>
            <person name="Munoz-Torres E."/>
            <person name="Oguiza J.A."/>
            <person name="Ohm R."/>
            <person name="Olmedo M."/>
            <person name="Orejas M."/>
            <person name="Ortiz-Castellanos L."/>
            <person name="Pisabarro A.G."/>
            <person name="Rodriguez-Romero J."/>
            <person name="Ruiz-Herrera J."/>
            <person name="Ruiz-Vazquez R."/>
            <person name="Sanz C."/>
            <person name="Schackwitz W."/>
            <person name="Schmutz J."/>
            <person name="Shahriari M."/>
            <person name="Shelest E."/>
            <person name="Silva-Franco F."/>
            <person name="Soanes D."/>
            <person name="Syed K."/>
            <person name="Tagua V.G."/>
            <person name="Talbot N.J."/>
            <person name="Thon M."/>
            <person name="De vries R.P."/>
            <person name="Wiebenga A."/>
            <person name="Yadav J.S."/>
            <person name="Braun E.L."/>
            <person name="Baker S."/>
            <person name="Garre V."/>
            <person name="Horwitz B."/>
            <person name="Torres-Martinez S."/>
            <person name="Idnurm A."/>
            <person name="Herrera-Estrella A."/>
            <person name="Gabaldon T."/>
            <person name="Grigoriev I.V."/>
        </authorList>
    </citation>
    <scope>NUCLEOTIDE SEQUENCE [LARGE SCALE GENOMIC DNA]</scope>
    <source>
        <strain evidence="3">NRRL 1555(-)</strain>
    </source>
</reference>
<proteinExistence type="predicted"/>
<gene>
    <name evidence="2" type="ORF">PHYBLDRAFT_141325</name>
</gene>
<accession>A0A162PZH2</accession>
<evidence type="ECO:0000313" key="2">
    <source>
        <dbReference type="EMBL" id="OAD77437.1"/>
    </source>
</evidence>
<dbReference type="GeneID" id="28991472"/>
<evidence type="ECO:0000256" key="1">
    <source>
        <dbReference type="SAM" id="MobiDB-lite"/>
    </source>
</evidence>
<protein>
    <submittedName>
        <fullName evidence="2">Uncharacterized protein</fullName>
    </submittedName>
</protein>
<dbReference type="STRING" id="763407.A0A162PZH2"/>
<sequence length="223" mass="25426">MSQVAGPSDFLDPRKATNKIRTKRTPSKLLPVIKRSKDGVWDTLLLTDAELTVADWLAMNKFTSKDIKGEFYYLHGLKKNLIPPINLVKNNKNTDIETDTYISTKFKTDTDTKTSTDINADNNTYKEFDSMEDDIGSENYINGSNRYKSAQEYSDDITYNYKSNFNNFSVSQPLKASIMINNYIISVIFDSDAMNPRAKTLNFLECSGSEPVEYNFDLKIQPL</sequence>
<dbReference type="VEuPathDB" id="FungiDB:PHYBLDRAFT_141325"/>
<evidence type="ECO:0000313" key="3">
    <source>
        <dbReference type="Proteomes" id="UP000077315"/>
    </source>
</evidence>